<dbReference type="PANTHER" id="PTHR43014:SF4">
    <property type="entry name" value="PYRIDINE NUCLEOTIDE-DISULFIDE OXIDOREDUCTASE RCLA-RELATED"/>
    <property type="match status" value="1"/>
</dbReference>
<organism evidence="2">
    <name type="scientific">Neisseria gonorrhoeae</name>
    <dbReference type="NCBI Taxonomy" id="485"/>
    <lineage>
        <taxon>Bacteria</taxon>
        <taxon>Pseudomonadati</taxon>
        <taxon>Pseudomonadota</taxon>
        <taxon>Betaproteobacteria</taxon>
        <taxon>Neisseriales</taxon>
        <taxon>Neisseriaceae</taxon>
        <taxon>Neisseria</taxon>
    </lineage>
</organism>
<accession>A0A378VVQ8</accession>
<dbReference type="PRINTS" id="PR00411">
    <property type="entry name" value="PNDRDTASEI"/>
</dbReference>
<dbReference type="GO" id="GO:0004148">
    <property type="term" value="F:dihydrolipoyl dehydrogenase (NADH) activity"/>
    <property type="evidence" value="ECO:0007669"/>
    <property type="project" value="UniProtKB-EC"/>
</dbReference>
<dbReference type="Gene3D" id="1.10.287.990">
    <property type="entry name" value="Fe,Mn superoxide dismutase (SOD) domain"/>
    <property type="match status" value="1"/>
</dbReference>
<name>A0A378VVQ8_NEIGO</name>
<dbReference type="AlphaFoldDB" id="A0A378VVQ8"/>
<dbReference type="Gene3D" id="3.50.50.60">
    <property type="entry name" value="FAD/NAD(P)-binding domain"/>
    <property type="match status" value="1"/>
</dbReference>
<dbReference type="SUPFAM" id="SSF51905">
    <property type="entry name" value="FAD/NAD(P)-binding domain"/>
    <property type="match status" value="1"/>
</dbReference>
<evidence type="ECO:0000313" key="2">
    <source>
        <dbReference type="EMBL" id="SUA21137.1"/>
    </source>
</evidence>
<dbReference type="GO" id="GO:0003955">
    <property type="term" value="F:NAD(P)H dehydrogenase (quinone) activity"/>
    <property type="evidence" value="ECO:0007669"/>
    <property type="project" value="TreeGrafter"/>
</dbReference>
<protein>
    <submittedName>
        <fullName evidence="2">Dihydrolipoamide dehydrogenase</fullName>
        <ecNumber evidence="2">1.8.1.4</ecNumber>
    </submittedName>
</protein>
<dbReference type="InterPro" id="IPR023753">
    <property type="entry name" value="FAD/NAD-binding_dom"/>
</dbReference>
<sequence length="228" mass="25002">MGAFRNARLHSDNVYLIENNVFGTTCARVGCMPSKLLIAAAEARHHALHTDPFGVHLDKDSIVVNGEEVMRRVKSERDRFVGFVVTDVEEWPADKRIMGSAKFIDEHTVQIDDHIQIAAKSFVIATGSRPVILPQWQSLGDRLIINDDVFSWDTLPKRVAVFGPGVIGLELGQALHRLGVKVEIFGLGGIIGGISDPVVSDEAKAVFGEELKLHLDAKPRSNSTQTAM</sequence>
<dbReference type="Pfam" id="PF07992">
    <property type="entry name" value="Pyr_redox_2"/>
    <property type="match status" value="1"/>
</dbReference>
<dbReference type="GO" id="GO:0050660">
    <property type="term" value="F:flavin adenine dinucleotide binding"/>
    <property type="evidence" value="ECO:0007669"/>
    <property type="project" value="TreeGrafter"/>
</dbReference>
<keyword evidence="2" id="KW-0560">Oxidoreductase</keyword>
<dbReference type="InterPro" id="IPR036324">
    <property type="entry name" value="Mn/Fe_SOD_N_sf"/>
</dbReference>
<feature type="domain" description="FAD/NAD(P)-binding" evidence="1">
    <location>
        <begin position="3"/>
        <end position="214"/>
    </location>
</feature>
<evidence type="ECO:0000259" key="1">
    <source>
        <dbReference type="Pfam" id="PF07992"/>
    </source>
</evidence>
<dbReference type="InterPro" id="IPR036188">
    <property type="entry name" value="FAD/NAD-bd_sf"/>
</dbReference>
<dbReference type="EMBL" id="UGRI01000001">
    <property type="protein sequence ID" value="SUA21137.1"/>
    <property type="molecule type" value="Genomic_DNA"/>
</dbReference>
<gene>
    <name evidence="2" type="primary">pdhD</name>
    <name evidence="2" type="ORF">NCTC11421_01245</name>
</gene>
<dbReference type="EC" id="1.8.1.4" evidence="2"/>
<reference evidence="2" key="1">
    <citation type="submission" date="2018-06" db="EMBL/GenBank/DDBJ databases">
        <authorList>
            <consortium name="Pathogen Informatics"/>
            <person name="Doyle S."/>
        </authorList>
    </citation>
    <scope>NUCLEOTIDE SEQUENCE [LARGE SCALE GENOMIC DNA]</scope>
    <source>
        <strain evidence="2">NCTC11421</strain>
    </source>
</reference>
<dbReference type="PRINTS" id="PR00368">
    <property type="entry name" value="FADPNR"/>
</dbReference>
<proteinExistence type="predicted"/>
<dbReference type="PANTHER" id="PTHR43014">
    <property type="entry name" value="MERCURIC REDUCTASE"/>
    <property type="match status" value="1"/>
</dbReference>